<evidence type="ECO:0000256" key="5">
    <source>
        <dbReference type="ARBA" id="ARBA00049629"/>
    </source>
</evidence>
<feature type="chain" id="PRO_5045489473" description="Probable sugar-binding periplasmic protein" evidence="7">
    <location>
        <begin position="19"/>
        <end position="437"/>
    </location>
</feature>
<feature type="signal peptide" evidence="7">
    <location>
        <begin position="1"/>
        <end position="18"/>
    </location>
</feature>
<evidence type="ECO:0000256" key="6">
    <source>
        <dbReference type="ARBA" id="ARBA00049753"/>
    </source>
</evidence>
<evidence type="ECO:0000313" key="9">
    <source>
        <dbReference type="Proteomes" id="UP001247542"/>
    </source>
</evidence>
<dbReference type="Proteomes" id="UP001247542">
    <property type="component" value="Unassembled WGS sequence"/>
</dbReference>
<keyword evidence="4 7" id="KW-0732">Signal</keyword>
<gene>
    <name evidence="8" type="ORF">QS713_07905</name>
</gene>
<protein>
    <recommendedName>
        <fullName evidence="6">Probable sugar-binding periplasmic protein</fullName>
    </recommendedName>
</protein>
<evidence type="ECO:0000256" key="7">
    <source>
        <dbReference type="SAM" id="SignalP"/>
    </source>
</evidence>
<dbReference type="PANTHER" id="PTHR43649:SF28">
    <property type="entry name" value="BINDING PROTEIN COMPONENT OF ABC SUGAR TRANSPORTER-RELATED"/>
    <property type="match status" value="1"/>
</dbReference>
<dbReference type="PANTHER" id="PTHR43649">
    <property type="entry name" value="ARABINOSE-BINDING PROTEIN-RELATED"/>
    <property type="match status" value="1"/>
</dbReference>
<sequence length="437" mass="46463">MRKTRLLAILGASSLLLAACGSGSGGGSDSGASDNKKPWEGDASEVAVATWWEAGSEKLGLEALTKVFEDQNPKTKFVNAAIAGGGGSQAKQKLAADLAAGSPPDTFQAHAGAELSDYIDADQIEDLTGLYDELGLKDAFPETLIDQLKVDGKLYSVPSNVHRANVVWANPKVLEEAGVDAKTPPKDIDAWIADMEKIKAAGKTPITVGMAWTQTELLETILIADLGAEEYNGLFDGKTKWDSDGVKKALEHFEKIISFTDKSLISEDWEPAMQPVVDGKAAYHVMGDWAVASFDTQKKKAGEDYVYFPVPGTDGVFDFLADSFTLPKGAKHPGGTKAWLTTISSKDGQIAFSTVKGSIPARADLTDEEKGKFSEYQQNAMESFGKDTIVSSIAHGAALPVKVSNDINDAVSKFVEGGSDLDAFQQALMKATDSVGK</sequence>
<comment type="caution">
    <text evidence="8">The sequence shown here is derived from an EMBL/GenBank/DDBJ whole genome shotgun (WGS) entry which is preliminary data.</text>
</comment>
<dbReference type="InterPro" id="IPR050490">
    <property type="entry name" value="Bact_solute-bd_prot1"/>
</dbReference>
<accession>A0ABU3IC76</accession>
<dbReference type="EMBL" id="JASXSX010000004">
    <property type="protein sequence ID" value="MDT3767979.1"/>
    <property type="molecule type" value="Genomic_DNA"/>
</dbReference>
<comment type="subcellular location">
    <subcellularLocation>
        <location evidence="1">Cell envelope</location>
    </subcellularLocation>
</comment>
<proteinExistence type="inferred from homology"/>
<name>A0ABU3IC76_9ACTO</name>
<comment type="function">
    <text evidence="5">Part of a binding-protein-dependent transport system for a sugar.</text>
</comment>
<evidence type="ECO:0000256" key="3">
    <source>
        <dbReference type="ARBA" id="ARBA00022448"/>
    </source>
</evidence>
<dbReference type="PROSITE" id="PS51257">
    <property type="entry name" value="PROKAR_LIPOPROTEIN"/>
    <property type="match status" value="1"/>
</dbReference>
<dbReference type="Gene3D" id="3.40.190.10">
    <property type="entry name" value="Periplasmic binding protein-like II"/>
    <property type="match status" value="2"/>
</dbReference>
<dbReference type="InterPro" id="IPR006059">
    <property type="entry name" value="SBP"/>
</dbReference>
<evidence type="ECO:0000256" key="2">
    <source>
        <dbReference type="ARBA" id="ARBA00008520"/>
    </source>
</evidence>
<keyword evidence="9" id="KW-1185">Reference proteome</keyword>
<evidence type="ECO:0000313" key="8">
    <source>
        <dbReference type="EMBL" id="MDT3767979.1"/>
    </source>
</evidence>
<evidence type="ECO:0000256" key="1">
    <source>
        <dbReference type="ARBA" id="ARBA00004196"/>
    </source>
</evidence>
<reference evidence="8 9" key="1">
    <citation type="submission" date="2023-06" db="EMBL/GenBank/DDBJ databases">
        <title>Draft genome sequence of Gleimia hominis type strain CCUG 57540T.</title>
        <authorList>
            <person name="Salva-Serra F."/>
            <person name="Cardew S."/>
            <person name="Jensie Markopoulos S."/>
            <person name="Ohlen M."/>
            <person name="Inganas E."/>
            <person name="Svensson-Stadler L."/>
            <person name="Moore E.R.B."/>
        </authorList>
    </citation>
    <scope>NUCLEOTIDE SEQUENCE [LARGE SCALE GENOMIC DNA]</scope>
    <source>
        <strain evidence="8 9">CCUG 57540</strain>
    </source>
</reference>
<dbReference type="Pfam" id="PF01547">
    <property type="entry name" value="SBP_bac_1"/>
    <property type="match status" value="1"/>
</dbReference>
<comment type="similarity">
    <text evidence="2">Belongs to the bacterial solute-binding protein 1 family.</text>
</comment>
<keyword evidence="3" id="KW-0813">Transport</keyword>
<dbReference type="RefSeq" id="WP_313274233.1">
    <property type="nucleotide sequence ID" value="NZ_JASXSX010000004.1"/>
</dbReference>
<organism evidence="8 9">
    <name type="scientific">Gleimia hominis</name>
    <dbReference type="NCBI Taxonomy" id="595468"/>
    <lineage>
        <taxon>Bacteria</taxon>
        <taxon>Bacillati</taxon>
        <taxon>Actinomycetota</taxon>
        <taxon>Actinomycetes</taxon>
        <taxon>Actinomycetales</taxon>
        <taxon>Actinomycetaceae</taxon>
        <taxon>Gleimia</taxon>
    </lineage>
</organism>
<evidence type="ECO:0000256" key="4">
    <source>
        <dbReference type="ARBA" id="ARBA00022729"/>
    </source>
</evidence>
<dbReference type="SUPFAM" id="SSF53850">
    <property type="entry name" value="Periplasmic binding protein-like II"/>
    <property type="match status" value="1"/>
</dbReference>